<dbReference type="Proteomes" id="UP001521116">
    <property type="component" value="Unassembled WGS sequence"/>
</dbReference>
<dbReference type="Pfam" id="PF17784">
    <property type="entry name" value="Sulfotransfer_4"/>
    <property type="match status" value="1"/>
</dbReference>
<evidence type="ECO:0000256" key="1">
    <source>
        <dbReference type="SAM" id="Phobius"/>
    </source>
</evidence>
<gene>
    <name evidence="2" type="ORF">SLS56_000598</name>
</gene>
<dbReference type="Gene3D" id="3.40.50.300">
    <property type="entry name" value="P-loop containing nucleotide triphosphate hydrolases"/>
    <property type="match status" value="1"/>
</dbReference>
<dbReference type="PANTHER" id="PTHR36978">
    <property type="entry name" value="P-LOOP CONTAINING NUCLEOTIDE TRIPHOSPHATE HYDROLASE"/>
    <property type="match status" value="1"/>
</dbReference>
<name>A0ABR3TD03_9PEZI</name>
<protein>
    <recommendedName>
        <fullName evidence="4">NAD dependent epimerase/dehydratase</fullName>
    </recommendedName>
</protein>
<dbReference type="PANTHER" id="PTHR36978:SF4">
    <property type="entry name" value="P-LOOP CONTAINING NUCLEOSIDE TRIPHOSPHATE HYDROLASE PROTEIN"/>
    <property type="match status" value="1"/>
</dbReference>
<proteinExistence type="predicted"/>
<reference evidence="2 3" key="1">
    <citation type="submission" date="2024-02" db="EMBL/GenBank/DDBJ databases">
        <title>De novo assembly and annotation of 12 fungi associated with fruit tree decline syndrome in Ontario, Canada.</title>
        <authorList>
            <person name="Sulman M."/>
            <person name="Ellouze W."/>
            <person name="Ilyukhin E."/>
        </authorList>
    </citation>
    <scope>NUCLEOTIDE SEQUENCE [LARGE SCALE GENOMIC DNA]</scope>
    <source>
        <strain evidence="2 3">M1-105</strain>
    </source>
</reference>
<evidence type="ECO:0008006" key="4">
    <source>
        <dbReference type="Google" id="ProtNLM"/>
    </source>
</evidence>
<keyword evidence="3" id="KW-1185">Reference proteome</keyword>
<feature type="transmembrane region" description="Helical" evidence="1">
    <location>
        <begin position="210"/>
        <end position="237"/>
    </location>
</feature>
<keyword evidence="1" id="KW-0812">Transmembrane</keyword>
<accession>A0ABR3TD03</accession>
<dbReference type="InterPro" id="IPR027417">
    <property type="entry name" value="P-loop_NTPase"/>
</dbReference>
<dbReference type="SUPFAM" id="SSF52540">
    <property type="entry name" value="P-loop containing nucleoside triphosphate hydrolases"/>
    <property type="match status" value="1"/>
</dbReference>
<evidence type="ECO:0000313" key="3">
    <source>
        <dbReference type="Proteomes" id="UP001521116"/>
    </source>
</evidence>
<keyword evidence="1" id="KW-1133">Transmembrane helix</keyword>
<comment type="caution">
    <text evidence="2">The sequence shown here is derived from an EMBL/GenBank/DDBJ whole genome shotgun (WGS) entry which is preliminary data.</text>
</comment>
<sequence length="245" mass="28164">MKALFELGYSDVYHMASAVNENPKDCEMWMDAYRALKDGQGTFGRTEWDQLLGHCMAVTDNPCITFSRELIEAYPDAKVVLTVRDSADAFWKSNMETIYAYGYSWHAYRGPLVALYRWLQGPRPLRLQMVGRCWHDAGYLEFPEKGRQMYHDHNEMIRQLVPPERLLVYNLKEGWEPLCEFLGEEVPDGPFPRVNDMEAFRQNAEFGEKMFRMLAVVNGLKLLATVGAVAAAGLVLAGRIKELRR</sequence>
<dbReference type="InterPro" id="IPR040632">
    <property type="entry name" value="Sulfotransfer_4"/>
</dbReference>
<evidence type="ECO:0000313" key="2">
    <source>
        <dbReference type="EMBL" id="KAL1637460.1"/>
    </source>
</evidence>
<keyword evidence="1" id="KW-0472">Membrane</keyword>
<organism evidence="2 3">
    <name type="scientific">Neofusicoccum ribis</name>
    <dbReference type="NCBI Taxonomy" id="45134"/>
    <lineage>
        <taxon>Eukaryota</taxon>
        <taxon>Fungi</taxon>
        <taxon>Dikarya</taxon>
        <taxon>Ascomycota</taxon>
        <taxon>Pezizomycotina</taxon>
        <taxon>Dothideomycetes</taxon>
        <taxon>Dothideomycetes incertae sedis</taxon>
        <taxon>Botryosphaeriales</taxon>
        <taxon>Botryosphaeriaceae</taxon>
        <taxon>Neofusicoccum</taxon>
    </lineage>
</organism>
<dbReference type="EMBL" id="JAJVDC020000003">
    <property type="protein sequence ID" value="KAL1637460.1"/>
    <property type="molecule type" value="Genomic_DNA"/>
</dbReference>